<dbReference type="Pfam" id="PF00408">
    <property type="entry name" value="PGM_PMM_IV"/>
    <property type="match status" value="1"/>
</dbReference>
<evidence type="ECO:0000259" key="8">
    <source>
        <dbReference type="Pfam" id="PF00408"/>
    </source>
</evidence>
<feature type="domain" description="Alpha-D-phosphohexomutase C-terminal" evidence="8">
    <location>
        <begin position="372"/>
        <end position="445"/>
    </location>
</feature>
<dbReference type="PROSITE" id="PS00710">
    <property type="entry name" value="PGM_PMM"/>
    <property type="match status" value="1"/>
</dbReference>
<evidence type="ECO:0000256" key="7">
    <source>
        <dbReference type="RuleBase" id="RU004326"/>
    </source>
</evidence>
<organism evidence="12 13">
    <name type="scientific">Sphingomonas rubra</name>
    <dbReference type="NCBI Taxonomy" id="634430"/>
    <lineage>
        <taxon>Bacteria</taxon>
        <taxon>Pseudomonadati</taxon>
        <taxon>Pseudomonadota</taxon>
        <taxon>Alphaproteobacteria</taxon>
        <taxon>Sphingomonadales</taxon>
        <taxon>Sphingomonadaceae</taxon>
        <taxon>Sphingomonas</taxon>
    </lineage>
</organism>
<dbReference type="RefSeq" id="WP_093331998.1">
    <property type="nucleotide sequence ID" value="NZ_FOXP01000003.1"/>
</dbReference>
<dbReference type="InterPro" id="IPR036900">
    <property type="entry name" value="A-D-PHexomutase_C_sf"/>
</dbReference>
<proteinExistence type="inferred from homology"/>
<evidence type="ECO:0000256" key="4">
    <source>
        <dbReference type="ARBA" id="ARBA00022723"/>
    </source>
</evidence>
<dbReference type="InterPro" id="IPR005846">
    <property type="entry name" value="A-D-PHexomutase_a/b/a-III"/>
</dbReference>
<dbReference type="NCBIfam" id="NF046027">
    <property type="entry name" value="PhglucPhmanMutPgmG"/>
    <property type="match status" value="1"/>
</dbReference>
<comment type="similarity">
    <text evidence="2 7">Belongs to the phosphohexose mutase family.</text>
</comment>
<dbReference type="AlphaFoldDB" id="A0A1I5RA56"/>
<evidence type="ECO:0000259" key="10">
    <source>
        <dbReference type="Pfam" id="PF02879"/>
    </source>
</evidence>
<evidence type="ECO:0000256" key="6">
    <source>
        <dbReference type="ARBA" id="ARBA00023235"/>
    </source>
</evidence>
<protein>
    <submittedName>
        <fullName evidence="12">Phosphomannomutase</fullName>
    </submittedName>
</protein>
<accession>A0A1I5RA56</accession>
<comment type="cofactor">
    <cofactor evidence="1">
        <name>Mg(2+)</name>
        <dbReference type="ChEBI" id="CHEBI:18420"/>
    </cofactor>
</comment>
<dbReference type="Proteomes" id="UP000199586">
    <property type="component" value="Unassembled WGS sequence"/>
</dbReference>
<dbReference type="GO" id="GO:0000287">
    <property type="term" value="F:magnesium ion binding"/>
    <property type="evidence" value="ECO:0007669"/>
    <property type="project" value="InterPro"/>
</dbReference>
<dbReference type="Pfam" id="PF02879">
    <property type="entry name" value="PGM_PMM_II"/>
    <property type="match status" value="1"/>
</dbReference>
<dbReference type="GO" id="GO:0005975">
    <property type="term" value="P:carbohydrate metabolic process"/>
    <property type="evidence" value="ECO:0007669"/>
    <property type="project" value="InterPro"/>
</dbReference>
<keyword evidence="3" id="KW-0597">Phosphoprotein</keyword>
<dbReference type="SUPFAM" id="SSF53738">
    <property type="entry name" value="Phosphoglucomutase, first 3 domains"/>
    <property type="match status" value="3"/>
</dbReference>
<evidence type="ECO:0000256" key="2">
    <source>
        <dbReference type="ARBA" id="ARBA00010231"/>
    </source>
</evidence>
<evidence type="ECO:0000256" key="3">
    <source>
        <dbReference type="ARBA" id="ARBA00022553"/>
    </source>
</evidence>
<dbReference type="InterPro" id="IPR005843">
    <property type="entry name" value="A-D-PHexomutase_C"/>
</dbReference>
<dbReference type="Gene3D" id="3.40.120.10">
    <property type="entry name" value="Alpha-D-Glucose-1,6-Bisphosphate, subunit A, domain 3"/>
    <property type="match status" value="3"/>
</dbReference>
<name>A0A1I5RA56_9SPHN</name>
<dbReference type="InterPro" id="IPR005844">
    <property type="entry name" value="A-D-PHexomutase_a/b/a-I"/>
</dbReference>
<dbReference type="InterPro" id="IPR005845">
    <property type="entry name" value="A-D-PHexomutase_a/b/a-II"/>
</dbReference>
<evidence type="ECO:0000259" key="11">
    <source>
        <dbReference type="Pfam" id="PF02880"/>
    </source>
</evidence>
<dbReference type="OrthoDB" id="9803322at2"/>
<gene>
    <name evidence="12" type="ORF">SAMN04488241_10379</name>
</gene>
<evidence type="ECO:0000313" key="13">
    <source>
        <dbReference type="Proteomes" id="UP000199586"/>
    </source>
</evidence>
<keyword evidence="6" id="KW-0413">Isomerase</keyword>
<keyword evidence="5 7" id="KW-0460">Magnesium</keyword>
<dbReference type="Gene3D" id="3.30.310.50">
    <property type="entry name" value="Alpha-D-phosphohexomutase, C-terminal domain"/>
    <property type="match status" value="1"/>
</dbReference>
<dbReference type="PANTHER" id="PTHR43771">
    <property type="entry name" value="PHOSPHOMANNOMUTASE"/>
    <property type="match status" value="1"/>
</dbReference>
<reference evidence="13" key="1">
    <citation type="submission" date="2016-10" db="EMBL/GenBank/DDBJ databases">
        <authorList>
            <person name="Varghese N."/>
            <person name="Submissions S."/>
        </authorList>
    </citation>
    <scope>NUCLEOTIDE SEQUENCE [LARGE SCALE GENOMIC DNA]</scope>
    <source>
        <strain evidence="13">CGMCC 1.9113</strain>
    </source>
</reference>
<dbReference type="PRINTS" id="PR00509">
    <property type="entry name" value="PGMPMM"/>
</dbReference>
<dbReference type="STRING" id="634430.SAMN04488241_10379"/>
<keyword evidence="13" id="KW-1185">Reference proteome</keyword>
<dbReference type="CDD" id="cd03089">
    <property type="entry name" value="PMM_PGM"/>
    <property type="match status" value="1"/>
</dbReference>
<dbReference type="InterPro" id="IPR016055">
    <property type="entry name" value="A-D-PHexomutase_a/b/a-I/II/III"/>
</dbReference>
<keyword evidence="4 7" id="KW-0479">Metal-binding</keyword>
<dbReference type="GO" id="GO:0016868">
    <property type="term" value="F:intramolecular phosphotransferase activity"/>
    <property type="evidence" value="ECO:0007669"/>
    <property type="project" value="InterPro"/>
</dbReference>
<dbReference type="PANTHER" id="PTHR43771:SF2">
    <property type="entry name" value="PHOSPHOMANNOMUTASE_PHOSPHOGLUCOMUTASE"/>
    <property type="match status" value="1"/>
</dbReference>
<dbReference type="SUPFAM" id="SSF55957">
    <property type="entry name" value="Phosphoglucomutase, C-terminal domain"/>
    <property type="match status" value="1"/>
</dbReference>
<feature type="domain" description="Alpha-D-phosphohexomutase alpha/beta/alpha" evidence="10">
    <location>
        <begin position="166"/>
        <end position="250"/>
    </location>
</feature>
<sequence>MSHRFHRSVLREYDIRGIVGRTLGEDDAVAVGRGFATRVRQAGGSRVAVGRDGRTTSPMLEAALVRGLTAGGVDAVRIGVGPSPMLYYAEATLGVDGGIQVTGSHNPADHNGFKMVLGHRSFWSADIAGLAALGPAGDWSEGTGAVTDADVLPAYVERLMRGYDGGAFRIGWDCGSGAAGPAVEALCARLPGEHHLLFTTPDGNFPHHHPDPSDEANLADLKRLVADERLDFGLAFDGDGDRIGVVDARGRVLWGDQILMLLAEPLLAELPGATIIADVKASAALFDRVAALGGHAVMARTGHSAIKTRMVECGAPLAGEMSGHIFFGQHYYGFDDALYAAVRLIRAVHLAGRSLAELVDAMPVLVSTPDLRIPVDETRKLAVVEEVRARLTQAGARVDDTDGVRVTTADGWWLLRSSNTQGAVTVRAEGSDQPALDRLLAEVDAALAASGVRR</sequence>
<dbReference type="Pfam" id="PF02878">
    <property type="entry name" value="PGM_PMM_I"/>
    <property type="match status" value="1"/>
</dbReference>
<feature type="domain" description="Alpha-D-phosphohexomutase alpha/beta/alpha" evidence="9">
    <location>
        <begin position="10"/>
        <end position="118"/>
    </location>
</feature>
<dbReference type="EMBL" id="FOXP01000003">
    <property type="protein sequence ID" value="SFP54896.1"/>
    <property type="molecule type" value="Genomic_DNA"/>
</dbReference>
<evidence type="ECO:0000259" key="9">
    <source>
        <dbReference type="Pfam" id="PF02878"/>
    </source>
</evidence>
<dbReference type="InterPro" id="IPR016066">
    <property type="entry name" value="A-D-PHexomutase_CS"/>
</dbReference>
<evidence type="ECO:0000256" key="5">
    <source>
        <dbReference type="ARBA" id="ARBA00022842"/>
    </source>
</evidence>
<evidence type="ECO:0000256" key="1">
    <source>
        <dbReference type="ARBA" id="ARBA00001946"/>
    </source>
</evidence>
<dbReference type="InterPro" id="IPR005841">
    <property type="entry name" value="Alpha-D-phosphohexomutase_SF"/>
</dbReference>
<dbReference type="Pfam" id="PF02880">
    <property type="entry name" value="PGM_PMM_III"/>
    <property type="match status" value="1"/>
</dbReference>
<feature type="domain" description="Alpha-D-phosphohexomutase alpha/beta/alpha" evidence="11">
    <location>
        <begin position="254"/>
        <end position="362"/>
    </location>
</feature>
<evidence type="ECO:0000313" key="12">
    <source>
        <dbReference type="EMBL" id="SFP54896.1"/>
    </source>
</evidence>